<dbReference type="AlphaFoldDB" id="A0A1J5P0W3"/>
<proteinExistence type="predicted"/>
<evidence type="ECO:0000313" key="3">
    <source>
        <dbReference type="Proteomes" id="UP000182811"/>
    </source>
</evidence>
<feature type="compositionally biased region" description="Basic and acidic residues" evidence="1">
    <location>
        <begin position="1"/>
        <end position="11"/>
    </location>
</feature>
<sequence length="67" mass="7792">MRRSRSLEGRYRAAGGKMAARGTQDHKKARKISRKIPVEDKICSIQEKRGRFAKWWLMTPTPNNFTS</sequence>
<dbReference type="Proteomes" id="UP000182811">
    <property type="component" value="Unassembled WGS sequence"/>
</dbReference>
<name>A0A1J5P0W3_NEOTH</name>
<dbReference type="EMBL" id="MDDC01000001">
    <property type="protein sequence ID" value="OIQ61543.1"/>
    <property type="molecule type" value="Genomic_DNA"/>
</dbReference>
<reference evidence="2 3" key="1">
    <citation type="submission" date="2016-08" db="EMBL/GenBank/DDBJ databases">
        <title>Genome-based comparison of Moorella thermoacetic strains.</title>
        <authorList>
            <person name="Poehlein A."/>
            <person name="Bengelsdorf F.R."/>
            <person name="Esser C."/>
            <person name="Duerre P."/>
            <person name="Daniel R."/>
        </authorList>
    </citation>
    <scope>NUCLEOTIDE SEQUENCE [LARGE SCALE GENOMIC DNA]</scope>
    <source>
        <strain evidence="2 3">DSM 21394</strain>
    </source>
</reference>
<organism evidence="2 3">
    <name type="scientific">Neomoorella thermoacetica</name>
    <name type="common">Clostridium thermoaceticum</name>
    <dbReference type="NCBI Taxonomy" id="1525"/>
    <lineage>
        <taxon>Bacteria</taxon>
        <taxon>Bacillati</taxon>
        <taxon>Bacillota</taxon>
        <taxon>Clostridia</taxon>
        <taxon>Neomoorellales</taxon>
        <taxon>Neomoorellaceae</taxon>
        <taxon>Neomoorella</taxon>
    </lineage>
</organism>
<comment type="caution">
    <text evidence="2">The sequence shown here is derived from an EMBL/GenBank/DDBJ whole genome shotgun (WGS) entry which is preliminary data.</text>
</comment>
<feature type="region of interest" description="Disordered" evidence="1">
    <location>
        <begin position="1"/>
        <end position="32"/>
    </location>
</feature>
<protein>
    <submittedName>
        <fullName evidence="2">Uncharacterized protein</fullName>
    </submittedName>
</protein>
<evidence type="ECO:0000313" key="2">
    <source>
        <dbReference type="EMBL" id="OIQ61543.1"/>
    </source>
</evidence>
<evidence type="ECO:0000256" key="1">
    <source>
        <dbReference type="SAM" id="MobiDB-lite"/>
    </source>
</evidence>
<accession>A0A1J5P0W3</accession>
<gene>
    <name evidence="2" type="ORF">MOTE_01130</name>
</gene>